<evidence type="ECO:0000256" key="1">
    <source>
        <dbReference type="SAM" id="MobiDB-lite"/>
    </source>
</evidence>
<reference evidence="7 8" key="1">
    <citation type="submission" date="2015-01" db="EMBL/GenBank/DDBJ databases">
        <title>Evolution of Trichinella species and genotypes.</title>
        <authorList>
            <person name="Korhonen P.K."/>
            <person name="Edoardo P."/>
            <person name="Giuseppe L.R."/>
            <person name="Gasser R.B."/>
        </authorList>
    </citation>
    <scope>NUCLEOTIDE SEQUENCE [LARGE SCALE GENOMIC DNA]</scope>
    <source>
        <strain evidence="4">ISS13</strain>
        <strain evidence="3">ISS141</strain>
        <strain evidence="6">ISS176</strain>
        <strain evidence="5">ISS588</strain>
    </source>
</reference>
<dbReference type="OrthoDB" id="2344588at2759"/>
<dbReference type="SUPFAM" id="SSF55961">
    <property type="entry name" value="Bet v1-like"/>
    <property type="match status" value="1"/>
</dbReference>
<dbReference type="Proteomes" id="UP000054815">
    <property type="component" value="Unassembled WGS sequence"/>
</dbReference>
<dbReference type="GO" id="GO:0005581">
    <property type="term" value="C:collagen trimer"/>
    <property type="evidence" value="ECO:0007669"/>
    <property type="project" value="UniProtKB-KW"/>
</dbReference>
<evidence type="ECO:0000313" key="4">
    <source>
        <dbReference type="EMBL" id="KRY71271.1"/>
    </source>
</evidence>
<sequence length="275" mass="31923">MCSKMNNQTSKLGNNDHEDSGNKVKKYLTEDDPLYDEVNSVTQEIYNNVLEQAEQCQTEDTHWKLFYQQNDIVKFYSREVECKDVVTDPVIAKFSIPGVTAMECGQCFFNPQCKRTWDSHLDSLDVLEHPAEDTFMLYQLQKRFWPAKQRDSLFWVHLRRLPNKDPKTSSTVLVTFNSSTHPKAPPANVGNLVRSEFSGCMLCHTIQVNGDKLKAQSNITRQDVRCEAIYTNQINPGGWFPKLILRGLYKQQYPQFIKTFIKFTLDYAKNKPIEF</sequence>
<evidence type="ECO:0000313" key="8">
    <source>
        <dbReference type="Proteomes" id="UP000054805"/>
    </source>
</evidence>
<evidence type="ECO:0000259" key="2">
    <source>
        <dbReference type="PROSITE" id="PS50848"/>
    </source>
</evidence>
<dbReference type="EMBL" id="JYDR01000060">
    <property type="protein sequence ID" value="KRY71271.1"/>
    <property type="molecule type" value="Genomic_DNA"/>
</dbReference>
<dbReference type="EMBL" id="JYDS01000237">
    <property type="protein sequence ID" value="KRZ20523.1"/>
    <property type="molecule type" value="Genomic_DNA"/>
</dbReference>
<dbReference type="Proteomes" id="UP000054805">
    <property type="component" value="Unassembled WGS sequence"/>
</dbReference>
<evidence type="ECO:0000313" key="5">
    <source>
        <dbReference type="EMBL" id="KRZ20523.1"/>
    </source>
</evidence>
<dbReference type="Proteomes" id="UP000054632">
    <property type="component" value="Unassembled WGS sequence"/>
</dbReference>
<name>A0A0V0YIU0_TRIPS</name>
<dbReference type="GO" id="GO:0035621">
    <property type="term" value="P:ER to Golgi ceramide transport"/>
    <property type="evidence" value="ECO:0007669"/>
    <property type="project" value="TreeGrafter"/>
</dbReference>
<dbReference type="EMBL" id="JYDV01000163">
    <property type="protein sequence ID" value="KRZ27670.1"/>
    <property type="molecule type" value="Genomic_DNA"/>
</dbReference>
<feature type="domain" description="START" evidence="2">
    <location>
        <begin position="49"/>
        <end position="269"/>
    </location>
</feature>
<dbReference type="GO" id="GO:0005737">
    <property type="term" value="C:cytoplasm"/>
    <property type="evidence" value="ECO:0007669"/>
    <property type="project" value="UniProtKB-ARBA"/>
</dbReference>
<evidence type="ECO:0000313" key="3">
    <source>
        <dbReference type="EMBL" id="KRX99689.1"/>
    </source>
</evidence>
<keyword evidence="3" id="KW-0176">Collagen</keyword>
<dbReference type="GO" id="GO:0008289">
    <property type="term" value="F:lipid binding"/>
    <property type="evidence" value="ECO:0007669"/>
    <property type="project" value="InterPro"/>
</dbReference>
<dbReference type="InterPro" id="IPR051213">
    <property type="entry name" value="START_lipid_transfer"/>
</dbReference>
<dbReference type="AlphaFoldDB" id="A0A0V0YIU0"/>
<accession>A0A0V0YIU0</accession>
<dbReference type="STRING" id="6337.A0A0V0YIU0"/>
<proteinExistence type="predicted"/>
<feature type="region of interest" description="Disordered" evidence="1">
    <location>
        <begin position="1"/>
        <end position="23"/>
    </location>
</feature>
<organism evidence="3 9">
    <name type="scientific">Trichinella pseudospiralis</name>
    <name type="common">Parasitic roundworm</name>
    <dbReference type="NCBI Taxonomy" id="6337"/>
    <lineage>
        <taxon>Eukaryota</taxon>
        <taxon>Metazoa</taxon>
        <taxon>Ecdysozoa</taxon>
        <taxon>Nematoda</taxon>
        <taxon>Enoplea</taxon>
        <taxon>Dorylaimia</taxon>
        <taxon>Trichinellida</taxon>
        <taxon>Trichinellidae</taxon>
        <taxon>Trichinella</taxon>
    </lineage>
</organism>
<dbReference type="PANTHER" id="PTHR19308:SF53">
    <property type="entry name" value="CERAMIDE TRANSFER PROTEIN"/>
    <property type="match status" value="1"/>
</dbReference>
<evidence type="ECO:0000313" key="7">
    <source>
        <dbReference type="Proteomes" id="UP000054632"/>
    </source>
</evidence>
<dbReference type="InterPro" id="IPR002913">
    <property type="entry name" value="START_lipid-bd_dom"/>
</dbReference>
<feature type="compositionally biased region" description="Polar residues" evidence="1">
    <location>
        <begin position="1"/>
        <end position="13"/>
    </location>
</feature>
<dbReference type="PROSITE" id="PS50848">
    <property type="entry name" value="START"/>
    <property type="match status" value="1"/>
</dbReference>
<dbReference type="InterPro" id="IPR023393">
    <property type="entry name" value="START-like_dom_sf"/>
</dbReference>
<gene>
    <name evidence="3" type="primary">COL4A3BP</name>
    <name evidence="4" type="ORF">T4A_10318</name>
    <name evidence="5" type="ORF">T4B_13030</name>
    <name evidence="6" type="ORF">T4C_4949</name>
    <name evidence="3" type="ORF">T4E_1807</name>
</gene>
<dbReference type="PANTHER" id="PTHR19308">
    <property type="entry name" value="PHOSPHATIDYLCHOLINE TRANSFER PROTEIN"/>
    <property type="match status" value="1"/>
</dbReference>
<dbReference type="EMBL" id="JYDU01000013">
    <property type="protein sequence ID" value="KRX99689.1"/>
    <property type="molecule type" value="Genomic_DNA"/>
</dbReference>
<evidence type="ECO:0000313" key="6">
    <source>
        <dbReference type="EMBL" id="KRZ27670.1"/>
    </source>
</evidence>
<comment type="caution">
    <text evidence="3">The sequence shown here is derived from an EMBL/GenBank/DDBJ whole genome shotgun (WGS) entry which is preliminary data.</text>
</comment>
<dbReference type="Proteomes" id="UP000054826">
    <property type="component" value="Unassembled WGS sequence"/>
</dbReference>
<keyword evidence="8" id="KW-1185">Reference proteome</keyword>
<dbReference type="Gene3D" id="3.30.530.20">
    <property type="match status" value="1"/>
</dbReference>
<evidence type="ECO:0000313" key="9">
    <source>
        <dbReference type="Proteomes" id="UP000054815"/>
    </source>
</evidence>
<protein>
    <submittedName>
        <fullName evidence="3">Collagen type IV alpha-3-binding protein</fullName>
    </submittedName>
</protein>
<dbReference type="Pfam" id="PF01852">
    <property type="entry name" value="START"/>
    <property type="match status" value="1"/>
</dbReference>